<dbReference type="GO" id="GO:0004177">
    <property type="term" value="F:aminopeptidase activity"/>
    <property type="evidence" value="ECO:0007669"/>
    <property type="project" value="UniProtKB-KW"/>
</dbReference>
<dbReference type="EMBL" id="JANBOI010000004">
    <property type="protein sequence ID" value="KAJ1736044.1"/>
    <property type="molecule type" value="Genomic_DNA"/>
</dbReference>
<evidence type="ECO:0000256" key="3">
    <source>
        <dbReference type="ARBA" id="ARBA00008290"/>
    </source>
</evidence>
<accession>A0A9W8D191</accession>
<keyword evidence="6 11" id="KW-0645">Protease</keyword>
<dbReference type="Proteomes" id="UP001143981">
    <property type="component" value="Unassembled WGS sequence"/>
</dbReference>
<evidence type="ECO:0000256" key="9">
    <source>
        <dbReference type="ARBA" id="ARBA00022833"/>
    </source>
</evidence>
<evidence type="ECO:0000256" key="5">
    <source>
        <dbReference type="ARBA" id="ARBA00022438"/>
    </source>
</evidence>
<dbReference type="FunFam" id="2.30.250.10:FF:000001">
    <property type="entry name" value="Aspartyl aminopeptidase 1"/>
    <property type="match status" value="1"/>
</dbReference>
<evidence type="ECO:0000256" key="10">
    <source>
        <dbReference type="ARBA" id="ARBA00023049"/>
    </source>
</evidence>
<dbReference type="PANTHER" id="PTHR28570:SF3">
    <property type="entry name" value="ASPARTYL AMINOPEPTIDASE"/>
    <property type="match status" value="1"/>
</dbReference>
<dbReference type="NCBIfam" id="NF002759">
    <property type="entry name" value="PRK02813.1"/>
    <property type="match status" value="1"/>
</dbReference>
<dbReference type="Pfam" id="PF02127">
    <property type="entry name" value="Peptidase_M18"/>
    <property type="match status" value="2"/>
</dbReference>
<dbReference type="Gene3D" id="3.40.630.10">
    <property type="entry name" value="Zn peptidases"/>
    <property type="match status" value="1"/>
</dbReference>
<gene>
    <name evidence="12" type="ORF">LPJ61_000187</name>
</gene>
<evidence type="ECO:0000256" key="8">
    <source>
        <dbReference type="ARBA" id="ARBA00022801"/>
    </source>
</evidence>
<evidence type="ECO:0000256" key="11">
    <source>
        <dbReference type="RuleBase" id="RU004386"/>
    </source>
</evidence>
<keyword evidence="7 11" id="KW-0479">Metal-binding</keyword>
<dbReference type="CDD" id="cd05658">
    <property type="entry name" value="M18_DAP"/>
    <property type="match status" value="1"/>
</dbReference>
<dbReference type="GO" id="GO:0008270">
    <property type="term" value="F:zinc ion binding"/>
    <property type="evidence" value="ECO:0007669"/>
    <property type="project" value="InterPro"/>
</dbReference>
<evidence type="ECO:0000256" key="1">
    <source>
        <dbReference type="ARBA" id="ARBA00001335"/>
    </source>
</evidence>
<dbReference type="AlphaFoldDB" id="A0A9W8D191"/>
<dbReference type="InterPro" id="IPR001948">
    <property type="entry name" value="Peptidase_M18"/>
</dbReference>
<evidence type="ECO:0000313" key="12">
    <source>
        <dbReference type="EMBL" id="KAJ1736044.1"/>
    </source>
</evidence>
<keyword evidence="10 11" id="KW-0482">Metalloprotease</keyword>
<reference evidence="12" key="1">
    <citation type="submission" date="2022-07" db="EMBL/GenBank/DDBJ databases">
        <title>Phylogenomic reconstructions and comparative analyses of Kickxellomycotina fungi.</title>
        <authorList>
            <person name="Reynolds N.K."/>
            <person name="Stajich J.E."/>
            <person name="Barry K."/>
            <person name="Grigoriev I.V."/>
            <person name="Crous P."/>
            <person name="Smith M.E."/>
        </authorList>
    </citation>
    <scope>NUCLEOTIDE SEQUENCE</scope>
    <source>
        <strain evidence="12">BCRC 34381</strain>
    </source>
</reference>
<evidence type="ECO:0000313" key="13">
    <source>
        <dbReference type="Proteomes" id="UP001143981"/>
    </source>
</evidence>
<dbReference type="InterPro" id="IPR023358">
    <property type="entry name" value="Peptidase_M18_dom2"/>
</dbReference>
<evidence type="ECO:0000256" key="2">
    <source>
        <dbReference type="ARBA" id="ARBA00001947"/>
    </source>
</evidence>
<dbReference type="SUPFAM" id="SSF53187">
    <property type="entry name" value="Zn-dependent exopeptidases"/>
    <property type="match status" value="1"/>
</dbReference>
<protein>
    <recommendedName>
        <fullName evidence="4">aspartyl aminopeptidase</fullName>
        <ecNumber evidence="4">3.4.11.21</ecNumber>
    </recommendedName>
</protein>
<sequence length="449" mass="48443">MLPLTKAQLQRQAEQLVDFVNKAPSPFHVVDVCRSWLRGAQFAELKEKQSWSGAIKPNGRYFFTRNGSSIVAFAVGGKFLKPVSRKVGSGFLQVGVQLYGGGLWHTWFDRDLSVAGRVLVKDAAGGFASRLVAIEEPIMRIPSLAIHLDRTANEAFKFNSETHLTPILATVSKALNGEGADSAAKPAHHPVLVERIAKTLGVRAADIADFDLCLYDTQKATIGGLCNELIYSARLDNLNSSYCAIEGLINSIGDGAALANDTGVRLVALFDNEEVGSTSAYGANSALLESALRRVQSSFDGAGLTAFEESIANSYMISSDVTHAVHPNYSEKHEENHRPELQKGPAIKTNANQRYATTTVTAAILKDIASKHGIPLQEFVVRNDSPCGSTIGPMLSAQLGIRTVDIGNPLLAMHSIREVCGADDVGLMVKLFEHFFAEFFGLDARIAVD</sequence>
<evidence type="ECO:0000256" key="4">
    <source>
        <dbReference type="ARBA" id="ARBA00011965"/>
    </source>
</evidence>
<dbReference type="GO" id="GO:0008237">
    <property type="term" value="F:metallopeptidase activity"/>
    <property type="evidence" value="ECO:0007669"/>
    <property type="project" value="UniProtKB-KW"/>
</dbReference>
<comment type="catalytic activity">
    <reaction evidence="1">
        <text>Release of an N-terminal aspartate or glutamate from a peptide, with a preference for aspartate.</text>
        <dbReference type="EC" id="3.4.11.21"/>
    </reaction>
</comment>
<dbReference type="OrthoDB" id="9880441at2759"/>
<evidence type="ECO:0000256" key="6">
    <source>
        <dbReference type="ARBA" id="ARBA00022670"/>
    </source>
</evidence>
<keyword evidence="13" id="KW-1185">Reference proteome</keyword>
<evidence type="ECO:0000256" key="7">
    <source>
        <dbReference type="ARBA" id="ARBA00022723"/>
    </source>
</evidence>
<organism evidence="12 13">
    <name type="scientific">Coemansia biformis</name>
    <dbReference type="NCBI Taxonomy" id="1286918"/>
    <lineage>
        <taxon>Eukaryota</taxon>
        <taxon>Fungi</taxon>
        <taxon>Fungi incertae sedis</taxon>
        <taxon>Zoopagomycota</taxon>
        <taxon>Kickxellomycotina</taxon>
        <taxon>Kickxellomycetes</taxon>
        <taxon>Kickxellales</taxon>
        <taxon>Kickxellaceae</taxon>
        <taxon>Coemansia</taxon>
    </lineage>
</organism>
<dbReference type="PRINTS" id="PR00932">
    <property type="entry name" value="AMINO1PTASE"/>
</dbReference>
<keyword evidence="9 11" id="KW-0862">Zinc</keyword>
<dbReference type="Gene3D" id="2.30.250.10">
    <property type="entry name" value="Aminopeptidase i, Domain 2"/>
    <property type="match status" value="1"/>
</dbReference>
<keyword evidence="8 11" id="KW-0378">Hydrolase</keyword>
<keyword evidence="5 11" id="KW-0031">Aminopeptidase</keyword>
<name>A0A9W8D191_9FUNG</name>
<comment type="similarity">
    <text evidence="3 11">Belongs to the peptidase M18 family.</text>
</comment>
<comment type="cofactor">
    <cofactor evidence="2">
        <name>Zn(2+)</name>
        <dbReference type="ChEBI" id="CHEBI:29105"/>
    </cofactor>
</comment>
<proteinExistence type="inferred from homology"/>
<dbReference type="GO" id="GO:0005737">
    <property type="term" value="C:cytoplasm"/>
    <property type="evidence" value="ECO:0007669"/>
    <property type="project" value="UniProtKB-ARBA"/>
</dbReference>
<dbReference type="EC" id="3.4.11.21" evidence="4"/>
<dbReference type="PANTHER" id="PTHR28570">
    <property type="entry name" value="ASPARTYL AMINOPEPTIDASE"/>
    <property type="match status" value="1"/>
</dbReference>
<dbReference type="GO" id="GO:0006508">
    <property type="term" value="P:proteolysis"/>
    <property type="evidence" value="ECO:0007669"/>
    <property type="project" value="UniProtKB-KW"/>
</dbReference>
<dbReference type="SUPFAM" id="SSF101821">
    <property type="entry name" value="Aminopeptidase/glucanase lid domain"/>
    <property type="match status" value="1"/>
</dbReference>
<comment type="caution">
    <text evidence="12">The sequence shown here is derived from an EMBL/GenBank/DDBJ whole genome shotgun (WGS) entry which is preliminary data.</text>
</comment>